<evidence type="ECO:0000313" key="3">
    <source>
        <dbReference type="Proteomes" id="UP001166251"/>
    </source>
</evidence>
<sequence length="160" mass="17786">MRLLSFVIVLLPFFSFAGDDASGPIPYEMDLSKPYSAYELNQKDIRWSSSLVTNFGYKGKVFHFVRTTVKLVTPDGVKNTSVYQCIEKPSKFYVVDGDLMFTIGDEYPLSPGVGGFSMHRPSSGNFIVCLNCFSGGVPATRSTPVKMGLIRWHGGEFARF</sequence>
<protein>
    <submittedName>
        <fullName evidence="2">Uncharacterized protein</fullName>
    </submittedName>
</protein>
<feature type="signal peptide" evidence="1">
    <location>
        <begin position="1"/>
        <end position="17"/>
    </location>
</feature>
<proteinExistence type="predicted"/>
<comment type="caution">
    <text evidence="2">The sequence shown here is derived from an EMBL/GenBank/DDBJ whole genome shotgun (WGS) entry which is preliminary data.</text>
</comment>
<organism evidence="2 3">
    <name type="scientific">Neiella holothuriorum</name>
    <dbReference type="NCBI Taxonomy" id="2870530"/>
    <lineage>
        <taxon>Bacteria</taxon>
        <taxon>Pseudomonadati</taxon>
        <taxon>Pseudomonadota</taxon>
        <taxon>Gammaproteobacteria</taxon>
        <taxon>Alteromonadales</taxon>
        <taxon>Echinimonadaceae</taxon>
        <taxon>Neiella</taxon>
    </lineage>
</organism>
<accession>A0ABS7EBM5</accession>
<name>A0ABS7EBM5_9GAMM</name>
<dbReference type="Proteomes" id="UP001166251">
    <property type="component" value="Unassembled WGS sequence"/>
</dbReference>
<dbReference type="RefSeq" id="WP_220102404.1">
    <property type="nucleotide sequence ID" value="NZ_JAHZSS010000001.1"/>
</dbReference>
<gene>
    <name evidence="2" type="ORF">K0504_01710</name>
</gene>
<reference evidence="2" key="1">
    <citation type="submission" date="2021-07" db="EMBL/GenBank/DDBJ databases">
        <title>Neiella marina sp. nov., isolated from the intestinal content of sea cucumber Apostichopus japonicus.</title>
        <authorList>
            <person name="Bai X."/>
        </authorList>
    </citation>
    <scope>NUCLEOTIDE SEQUENCE</scope>
    <source>
        <strain evidence="2">126</strain>
    </source>
</reference>
<keyword evidence="3" id="KW-1185">Reference proteome</keyword>
<keyword evidence="1" id="KW-0732">Signal</keyword>
<feature type="chain" id="PRO_5046426333" evidence="1">
    <location>
        <begin position="18"/>
        <end position="160"/>
    </location>
</feature>
<evidence type="ECO:0000256" key="1">
    <source>
        <dbReference type="SAM" id="SignalP"/>
    </source>
</evidence>
<evidence type="ECO:0000313" key="2">
    <source>
        <dbReference type="EMBL" id="MBW8189738.1"/>
    </source>
</evidence>
<dbReference type="EMBL" id="JAHZSS010000001">
    <property type="protein sequence ID" value="MBW8189738.1"/>
    <property type="molecule type" value="Genomic_DNA"/>
</dbReference>